<dbReference type="SUPFAM" id="SSF48371">
    <property type="entry name" value="ARM repeat"/>
    <property type="match status" value="1"/>
</dbReference>
<evidence type="ECO:0000313" key="7">
    <source>
        <dbReference type="Proteomes" id="UP000265618"/>
    </source>
</evidence>
<dbReference type="GO" id="GO:0030117">
    <property type="term" value="C:membrane coat"/>
    <property type="evidence" value="ECO:0007669"/>
    <property type="project" value="InterPro"/>
</dbReference>
<dbReference type="GO" id="GO:0012505">
    <property type="term" value="C:endomembrane system"/>
    <property type="evidence" value="ECO:0007669"/>
    <property type="project" value="UniProtKB-SubCell"/>
</dbReference>
<reference evidence="6 7" key="1">
    <citation type="journal article" date="2018" name="PLoS ONE">
        <title>The draft genome of Kipferlia bialata reveals reductive genome evolution in fornicate parasites.</title>
        <authorList>
            <person name="Tanifuji G."/>
            <person name="Takabayashi S."/>
            <person name="Kume K."/>
            <person name="Takagi M."/>
            <person name="Nakayama T."/>
            <person name="Kamikawa R."/>
            <person name="Inagaki Y."/>
            <person name="Hashimoto T."/>
        </authorList>
    </citation>
    <scope>NUCLEOTIDE SEQUENCE [LARGE SCALE GENOMIC DNA]</scope>
    <source>
        <strain evidence="6">NY0173</strain>
    </source>
</reference>
<dbReference type="GO" id="GO:0006886">
    <property type="term" value="P:intracellular protein transport"/>
    <property type="evidence" value="ECO:0007669"/>
    <property type="project" value="InterPro"/>
</dbReference>
<gene>
    <name evidence="6" type="ORF">KIPB_012193</name>
</gene>
<dbReference type="OrthoDB" id="28053at2759"/>
<proteinExistence type="predicted"/>
<dbReference type="Proteomes" id="UP000265618">
    <property type="component" value="Unassembled WGS sequence"/>
</dbReference>
<dbReference type="InterPro" id="IPR050840">
    <property type="entry name" value="Adaptor_Complx_Large_Subunit"/>
</dbReference>
<feature type="non-terminal residue" evidence="6">
    <location>
        <position position="1"/>
    </location>
</feature>
<dbReference type="InterPro" id="IPR016024">
    <property type="entry name" value="ARM-type_fold"/>
</dbReference>
<comment type="subcellular location">
    <subcellularLocation>
        <location evidence="1">Endomembrane system</location>
    </subcellularLocation>
</comment>
<protein>
    <recommendedName>
        <fullName evidence="5">Clathrin/coatomer adaptor adaptin-like N-terminal domain-containing protein</fullName>
    </recommendedName>
</protein>
<evidence type="ECO:0000259" key="5">
    <source>
        <dbReference type="Pfam" id="PF01602"/>
    </source>
</evidence>
<dbReference type="Pfam" id="PF01602">
    <property type="entry name" value="Adaptin_N"/>
    <property type="match status" value="1"/>
</dbReference>
<dbReference type="AlphaFoldDB" id="A0A391NTB0"/>
<keyword evidence="2" id="KW-0813">Transport</keyword>
<name>A0A391NTB0_9EUKA</name>
<sequence>MSSRVRDLIRKVRSAKTGQQEREIIAEESAKIRTHLKQSKVSNAHRTVSKMIFISMLGYSVKWGHVHVVSLCHNAKTHKERRISYLGLSLLLPEDSQLLMMATNSAKLELESGDQYKQAVALAALGATSSEEMLRQLTPVLVDMIDASVSKKQTYARKKALFVAAKAVRYCPDVAGSFLDTALTALGDKSHAVVLAGAQLALEMLDADEACVDRMVKDRDLVPGLCRVLLGLAQQRSSGHDVGGVCDPFLQVSLLRLVSRLVKLGAEPGNAEEAVTSLLRASVKGELSAARVAVQFEAAHAAVRASLSQQLCESASEALVDALQ</sequence>
<dbReference type="EMBL" id="BDIP01005288">
    <property type="protein sequence ID" value="GCA63850.1"/>
    <property type="molecule type" value="Genomic_DNA"/>
</dbReference>
<keyword evidence="3" id="KW-0653">Protein transport</keyword>
<evidence type="ECO:0000256" key="2">
    <source>
        <dbReference type="ARBA" id="ARBA00022448"/>
    </source>
</evidence>
<dbReference type="InterPro" id="IPR011989">
    <property type="entry name" value="ARM-like"/>
</dbReference>
<keyword evidence="4" id="KW-0472">Membrane</keyword>
<comment type="caution">
    <text evidence="6">The sequence shown here is derived from an EMBL/GenBank/DDBJ whole genome shotgun (WGS) entry which is preliminary data.</text>
</comment>
<dbReference type="Gene3D" id="1.25.10.10">
    <property type="entry name" value="Leucine-rich Repeat Variant"/>
    <property type="match status" value="1"/>
</dbReference>
<dbReference type="GO" id="GO:0016192">
    <property type="term" value="P:vesicle-mediated transport"/>
    <property type="evidence" value="ECO:0007669"/>
    <property type="project" value="InterPro"/>
</dbReference>
<dbReference type="PANTHER" id="PTHR22780">
    <property type="entry name" value="ADAPTIN, ALPHA/GAMMA/EPSILON"/>
    <property type="match status" value="1"/>
</dbReference>
<organism evidence="6 7">
    <name type="scientific">Kipferlia bialata</name>
    <dbReference type="NCBI Taxonomy" id="797122"/>
    <lineage>
        <taxon>Eukaryota</taxon>
        <taxon>Metamonada</taxon>
        <taxon>Carpediemonas-like organisms</taxon>
        <taxon>Kipferlia</taxon>
    </lineage>
</organism>
<evidence type="ECO:0000313" key="6">
    <source>
        <dbReference type="EMBL" id="GCA63850.1"/>
    </source>
</evidence>
<evidence type="ECO:0000256" key="3">
    <source>
        <dbReference type="ARBA" id="ARBA00022927"/>
    </source>
</evidence>
<accession>A0A391NTB0</accession>
<feature type="domain" description="Clathrin/coatomer adaptor adaptin-like N-terminal" evidence="5">
    <location>
        <begin position="21"/>
        <end position="323"/>
    </location>
</feature>
<dbReference type="InterPro" id="IPR002553">
    <property type="entry name" value="Clathrin/coatomer_adapt-like_N"/>
</dbReference>
<evidence type="ECO:0000256" key="1">
    <source>
        <dbReference type="ARBA" id="ARBA00004308"/>
    </source>
</evidence>
<keyword evidence="7" id="KW-1185">Reference proteome</keyword>
<evidence type="ECO:0000256" key="4">
    <source>
        <dbReference type="ARBA" id="ARBA00023136"/>
    </source>
</evidence>